<evidence type="ECO:0000313" key="2">
    <source>
        <dbReference type="Proteomes" id="UP000635996"/>
    </source>
</evidence>
<evidence type="ECO:0000313" key="1">
    <source>
        <dbReference type="EMBL" id="NJP14502.1"/>
    </source>
</evidence>
<dbReference type="SUPFAM" id="SSF109854">
    <property type="entry name" value="DinB/YfiT-like putative metalloenzymes"/>
    <property type="match status" value="1"/>
</dbReference>
<gene>
    <name evidence="1" type="ORF">HCJ95_09385</name>
</gene>
<dbReference type="NCBIfam" id="TIGR03085">
    <property type="entry name" value="TIGR03085 family metal-binding protein"/>
    <property type="match status" value="1"/>
</dbReference>
<accession>A0ABX0YPK7</accession>
<dbReference type="NCBIfam" id="TIGR03083">
    <property type="entry name" value="maleylpyruvate isomerase family mycothiol-dependent enzyme"/>
    <property type="match status" value="1"/>
</dbReference>
<dbReference type="InterPro" id="IPR034660">
    <property type="entry name" value="DinB/YfiT-like"/>
</dbReference>
<protein>
    <submittedName>
        <fullName evidence="1">TIGR03085 family protein</fullName>
    </submittedName>
</protein>
<dbReference type="EMBL" id="JAATEL010000007">
    <property type="protein sequence ID" value="NJP14502.1"/>
    <property type="molecule type" value="Genomic_DNA"/>
</dbReference>
<organism evidence="1 2">
    <name type="scientific">Streptomyces thermoviolaceus subsp. thermoviolaceus</name>
    <dbReference type="NCBI Taxonomy" id="66860"/>
    <lineage>
        <taxon>Bacteria</taxon>
        <taxon>Bacillati</taxon>
        <taxon>Actinomycetota</taxon>
        <taxon>Actinomycetes</taxon>
        <taxon>Kitasatosporales</taxon>
        <taxon>Streptomycetaceae</taxon>
        <taxon>Streptomyces</taxon>
    </lineage>
</organism>
<comment type="caution">
    <text evidence="1">The sequence shown here is derived from an EMBL/GenBank/DDBJ whole genome shotgun (WGS) entry which is preliminary data.</text>
</comment>
<dbReference type="InterPro" id="IPR017519">
    <property type="entry name" value="CHP03085"/>
</dbReference>
<dbReference type="Proteomes" id="UP000635996">
    <property type="component" value="Unassembled WGS sequence"/>
</dbReference>
<reference evidence="1 2" key="1">
    <citation type="submission" date="2020-03" db="EMBL/GenBank/DDBJ databases">
        <title>WGS of actinomycetes isolated from Thailand.</title>
        <authorList>
            <person name="Thawai C."/>
        </authorList>
    </citation>
    <scope>NUCLEOTIDE SEQUENCE [LARGE SCALE GENOMIC DNA]</scope>
    <source>
        <strain evidence="1 2">NBRC 13905</strain>
    </source>
</reference>
<sequence>MSTFAKRERLLLADLLETAGPEAPTLCEGWRTRDLAAHVVVRERRPDAAGGVLIKPLAARLERVLQEYAAKPYEELIRLIRTGPPRFSPFGVKQVDEVANTVEFYIHAEDVRRAQPDWSPRELDPVFQDALWSRLERTARLLGRGVPSGLVLRRPDGRTAVAHRGTPVVTVTGEPSELLLFAFGRQRVARVELEGDQDAVTAMRETKQLGL</sequence>
<name>A0ABX0YPK7_STRTL</name>
<dbReference type="RefSeq" id="WP_125497773.1">
    <property type="nucleotide sequence ID" value="NZ_BMVZ01000002.1"/>
</dbReference>
<keyword evidence="2" id="KW-1185">Reference proteome</keyword>
<proteinExistence type="predicted"/>
<dbReference type="InterPro" id="IPR017517">
    <property type="entry name" value="Maleyloyr_isom"/>
</dbReference>